<protein>
    <submittedName>
        <fullName evidence="1">Uncharacterized protein</fullName>
    </submittedName>
</protein>
<feature type="non-terminal residue" evidence="1">
    <location>
        <position position="75"/>
    </location>
</feature>
<gene>
    <name evidence="1" type="ORF">D5R95_04050</name>
</gene>
<comment type="caution">
    <text evidence="1">The sequence shown here is derived from an EMBL/GenBank/DDBJ whole genome shotgun (WGS) entry which is preliminary data.</text>
</comment>
<dbReference type="NCBIfam" id="NF011465">
    <property type="entry name" value="PRK14886.1-1"/>
    <property type="match status" value="1"/>
</dbReference>
<name>A0A3R7VYG8_9EURY</name>
<dbReference type="AlphaFoldDB" id="A0A3R7VYG8"/>
<reference evidence="1 2" key="1">
    <citation type="submission" date="2018-08" db="EMBL/GenBank/DDBJ databases">
        <title>The metabolism and importance of syntrophic acetate oxidation coupled to methane or sulfide production in haloalkaline environments.</title>
        <authorList>
            <person name="Timmers P.H.A."/>
            <person name="Vavourakis C.D."/>
            <person name="Sorokin D.Y."/>
            <person name="Sinninghe Damste J.S."/>
            <person name="Muyzer G."/>
            <person name="Stams A.J.M."/>
            <person name="Plugge C.M."/>
        </authorList>
    </citation>
    <scope>NUCLEOTIDE SEQUENCE [LARGE SCALE GENOMIC DNA]</scope>
    <source>
        <strain evidence="1">MSAO_Arc3</strain>
    </source>
</reference>
<dbReference type="InterPro" id="IPR036504">
    <property type="entry name" value="CGI121/TPRKB_sf"/>
</dbReference>
<proteinExistence type="predicted"/>
<evidence type="ECO:0000313" key="2">
    <source>
        <dbReference type="Proteomes" id="UP000284763"/>
    </source>
</evidence>
<dbReference type="EMBL" id="QZAB01000269">
    <property type="protein sequence ID" value="RQD86151.1"/>
    <property type="molecule type" value="Genomic_DNA"/>
</dbReference>
<dbReference type="SUPFAM" id="SSF143870">
    <property type="entry name" value="PF0523-like"/>
    <property type="match status" value="1"/>
</dbReference>
<sequence length="75" mass="8554">MHLIILTGITYIKKVSDFLNKINEIASESEVLIQAMNSNMIAGYEHVMYAIEKANKSFETNKNVANDKGIEIMRY</sequence>
<accession>A0A3R7VYG8</accession>
<evidence type="ECO:0000313" key="1">
    <source>
        <dbReference type="EMBL" id="RQD86151.1"/>
    </source>
</evidence>
<organism evidence="1 2">
    <name type="scientific">Methanosalsum natronophilum</name>
    <dbReference type="NCBI Taxonomy" id="768733"/>
    <lineage>
        <taxon>Archaea</taxon>
        <taxon>Methanobacteriati</taxon>
        <taxon>Methanobacteriota</taxon>
        <taxon>Stenosarchaea group</taxon>
        <taxon>Methanomicrobia</taxon>
        <taxon>Methanosarcinales</taxon>
        <taxon>Methanosarcinaceae</taxon>
        <taxon>Methanosalsum</taxon>
    </lineage>
</organism>
<dbReference type="Gene3D" id="3.30.2380.10">
    <property type="entry name" value="CGI121/TPRKB"/>
    <property type="match status" value="1"/>
</dbReference>
<dbReference type="Proteomes" id="UP000284763">
    <property type="component" value="Unassembled WGS sequence"/>
</dbReference>